<sequence length="85" mass="9761">MVALKVPQLYSPLILQLPYKGANAVNHMDKRSGTKTSARRRLFSCRRISSSRYYHCEAWRMLSERMVYLPTVGQTRAISSIPIVC</sequence>
<reference evidence="1" key="1">
    <citation type="submission" date="2020-07" db="EMBL/GenBank/DDBJ databases">
        <title>Multicomponent nature underlies the extraordinary mechanical properties of spider dragline silk.</title>
        <authorList>
            <person name="Kono N."/>
            <person name="Nakamura H."/>
            <person name="Mori M."/>
            <person name="Yoshida Y."/>
            <person name="Ohtoshi R."/>
            <person name="Malay A.D."/>
            <person name="Moran D.A.P."/>
            <person name="Tomita M."/>
            <person name="Numata K."/>
            <person name="Arakawa K."/>
        </authorList>
    </citation>
    <scope>NUCLEOTIDE SEQUENCE</scope>
</reference>
<evidence type="ECO:0000313" key="1">
    <source>
        <dbReference type="EMBL" id="GFQ73369.1"/>
    </source>
</evidence>
<protein>
    <submittedName>
        <fullName evidence="1">Uncharacterized protein</fullName>
    </submittedName>
</protein>
<organism evidence="1 2">
    <name type="scientific">Trichonephila clavata</name>
    <name type="common">Joro spider</name>
    <name type="synonym">Nephila clavata</name>
    <dbReference type="NCBI Taxonomy" id="2740835"/>
    <lineage>
        <taxon>Eukaryota</taxon>
        <taxon>Metazoa</taxon>
        <taxon>Ecdysozoa</taxon>
        <taxon>Arthropoda</taxon>
        <taxon>Chelicerata</taxon>
        <taxon>Arachnida</taxon>
        <taxon>Araneae</taxon>
        <taxon>Araneomorphae</taxon>
        <taxon>Entelegynae</taxon>
        <taxon>Araneoidea</taxon>
        <taxon>Nephilidae</taxon>
        <taxon>Trichonephila</taxon>
    </lineage>
</organism>
<dbReference type="Proteomes" id="UP000887116">
    <property type="component" value="Unassembled WGS sequence"/>
</dbReference>
<evidence type="ECO:0000313" key="2">
    <source>
        <dbReference type="Proteomes" id="UP000887116"/>
    </source>
</evidence>
<comment type="caution">
    <text evidence="1">The sequence shown here is derived from an EMBL/GenBank/DDBJ whole genome shotgun (WGS) entry which is preliminary data.</text>
</comment>
<keyword evidence="2" id="KW-1185">Reference proteome</keyword>
<dbReference type="EMBL" id="BMAO01021301">
    <property type="protein sequence ID" value="GFQ73369.1"/>
    <property type="molecule type" value="Genomic_DNA"/>
</dbReference>
<proteinExistence type="predicted"/>
<gene>
    <name evidence="1" type="ORF">TNCT_510431</name>
</gene>
<name>A0A8X6KGT4_TRICU</name>
<dbReference type="AlphaFoldDB" id="A0A8X6KGT4"/>
<accession>A0A8X6KGT4</accession>